<comment type="cofactor">
    <cofactor evidence="3">
        <name>Mn(2+)</name>
        <dbReference type="ChEBI" id="CHEBI:29035"/>
    </cofactor>
</comment>
<comment type="cofactor">
    <cofactor evidence="4">
        <name>Mg(2+)</name>
        <dbReference type="ChEBI" id="CHEBI:18420"/>
    </cofactor>
</comment>
<comment type="cofactor">
    <cofactor evidence="15">
        <name>Zn(2+)</name>
        <dbReference type="ChEBI" id="CHEBI:29105"/>
    </cofactor>
    <text evidence="15">Binds 1 divalent metal cation per subunit.</text>
</comment>
<proteinExistence type="inferred from homology"/>
<dbReference type="PRINTS" id="PR01790">
    <property type="entry name" value="SMP30FAMILY"/>
</dbReference>
<evidence type="ECO:0000313" key="18">
    <source>
        <dbReference type="Proteomes" id="UP001142055"/>
    </source>
</evidence>
<evidence type="ECO:0000256" key="5">
    <source>
        <dbReference type="ARBA" id="ARBA00004496"/>
    </source>
</evidence>
<evidence type="ECO:0000256" key="2">
    <source>
        <dbReference type="ARBA" id="ARBA00001913"/>
    </source>
</evidence>
<evidence type="ECO:0000256" key="1">
    <source>
        <dbReference type="ARBA" id="ARBA00001589"/>
    </source>
</evidence>
<evidence type="ECO:0000259" key="16">
    <source>
        <dbReference type="Pfam" id="PF08450"/>
    </source>
</evidence>
<dbReference type="FunFam" id="2.120.10.30:FF:000027">
    <property type="entry name" value="Regucalcin homologue"/>
    <property type="match status" value="1"/>
</dbReference>
<evidence type="ECO:0000256" key="6">
    <source>
        <dbReference type="ARBA" id="ARBA00008853"/>
    </source>
</evidence>
<dbReference type="SUPFAM" id="SSF63829">
    <property type="entry name" value="Calcium-dependent phosphotriesterase"/>
    <property type="match status" value="1"/>
</dbReference>
<evidence type="ECO:0000256" key="14">
    <source>
        <dbReference type="PIRSR" id="PIRSR605511-1"/>
    </source>
</evidence>
<evidence type="ECO:0000256" key="9">
    <source>
        <dbReference type="ARBA" id="ARBA00022490"/>
    </source>
</evidence>
<feature type="binding site" evidence="15">
    <location>
        <position position="210"/>
    </location>
    <ligand>
        <name>a divalent metal cation</name>
        <dbReference type="ChEBI" id="CHEBI:60240"/>
    </ligand>
</feature>
<keyword evidence="18" id="KW-1185">Reference proteome</keyword>
<evidence type="ECO:0000256" key="10">
    <source>
        <dbReference type="ARBA" id="ARBA00022723"/>
    </source>
</evidence>
<organism evidence="17 18">
    <name type="scientific">Blomia tropicalis</name>
    <name type="common">Mite</name>
    <dbReference type="NCBI Taxonomy" id="40697"/>
    <lineage>
        <taxon>Eukaryota</taxon>
        <taxon>Metazoa</taxon>
        <taxon>Ecdysozoa</taxon>
        <taxon>Arthropoda</taxon>
        <taxon>Chelicerata</taxon>
        <taxon>Arachnida</taxon>
        <taxon>Acari</taxon>
        <taxon>Acariformes</taxon>
        <taxon>Sarcoptiformes</taxon>
        <taxon>Astigmata</taxon>
        <taxon>Glycyphagoidea</taxon>
        <taxon>Echimyopodidae</taxon>
        <taxon>Blomia</taxon>
    </lineage>
</organism>
<dbReference type="EMBL" id="JAPWDV010000003">
    <property type="protein sequence ID" value="KAJ6217544.1"/>
    <property type="molecule type" value="Genomic_DNA"/>
</dbReference>
<dbReference type="GO" id="GO:0005737">
    <property type="term" value="C:cytoplasm"/>
    <property type="evidence" value="ECO:0007669"/>
    <property type="project" value="UniProtKB-SubCell"/>
</dbReference>
<feature type="active site" description="Proton donor/acceptor" evidence="14">
    <location>
        <position position="210"/>
    </location>
</feature>
<name>A0A9Q0M1V0_BLOTA</name>
<dbReference type="Proteomes" id="UP001142055">
    <property type="component" value="Chromosome 3"/>
</dbReference>
<evidence type="ECO:0000256" key="15">
    <source>
        <dbReference type="PIRSR" id="PIRSR605511-2"/>
    </source>
</evidence>
<comment type="caution">
    <text evidence="17">The sequence shown here is derived from an EMBL/GenBank/DDBJ whole genome shotgun (WGS) entry which is preliminary data.</text>
</comment>
<keyword evidence="9" id="KW-0963">Cytoplasm</keyword>
<comment type="similarity">
    <text evidence="6">Belongs to the SMP-30/CGR1 family.</text>
</comment>
<evidence type="ECO:0000256" key="4">
    <source>
        <dbReference type="ARBA" id="ARBA00001946"/>
    </source>
</evidence>
<dbReference type="OMA" id="PRISCCC"/>
<accession>A0A9Q0M1V0</accession>
<dbReference type="PANTHER" id="PTHR10907:SF47">
    <property type="entry name" value="REGUCALCIN"/>
    <property type="match status" value="1"/>
</dbReference>
<dbReference type="Gene3D" id="2.120.10.30">
    <property type="entry name" value="TolB, C-terminal domain"/>
    <property type="match status" value="1"/>
</dbReference>
<feature type="binding site" evidence="15">
    <location>
        <position position="102"/>
    </location>
    <ligand>
        <name>substrate</name>
    </ligand>
</feature>
<feature type="domain" description="SMP-30/Gluconolactonase/LRE-like region" evidence="16">
    <location>
        <begin position="17"/>
        <end position="269"/>
    </location>
</feature>
<dbReference type="PANTHER" id="PTHR10907">
    <property type="entry name" value="REGUCALCIN"/>
    <property type="match status" value="1"/>
</dbReference>
<comment type="subcellular location">
    <subcellularLocation>
        <location evidence="5">Cytoplasm</location>
    </subcellularLocation>
</comment>
<sequence length="309" mass="34870">MSSTFHVEPFSTKHYELGEGPHWHPKSKKLFFVDIPEGLVLTLDNEKKEEILLKEQEPVSAVLPVDGEPNKMVVSVGTAVYSVDSTTGKKVLLDKLLRDDIRFNDAKCDPRGRLWIGTMGLEVSPAVVKAEQGSLYMLNSDGKLLEKMDKVTLSNGISWSNDHKSIYYIDSVKRVVYVLDYDIETGNIVNRRILVDMNKDDEFNSKELPDGMTIDINGNLWVAIFRGSRIVNIDAKTGKVIQSIRFPTSLITSCCFGGTNLDEMYVTSSYKFLDNELKVKEPLAGYVFKVTSDDKNFRGREANFDFCQN</sequence>
<protein>
    <recommendedName>
        <fullName evidence="8">Regucalcin</fullName>
        <ecNumber evidence="7">3.1.1.17</ecNumber>
    </recommendedName>
    <alternativeName>
        <fullName evidence="13">Gluconolactonase</fullName>
    </alternativeName>
</protein>
<dbReference type="EC" id="3.1.1.17" evidence="7"/>
<dbReference type="InterPro" id="IPR005511">
    <property type="entry name" value="SMP-30"/>
</dbReference>
<evidence type="ECO:0000256" key="12">
    <source>
        <dbReference type="ARBA" id="ARBA00022837"/>
    </source>
</evidence>
<reference evidence="17" key="1">
    <citation type="submission" date="2022-12" db="EMBL/GenBank/DDBJ databases">
        <title>Genome assemblies of Blomia tropicalis.</title>
        <authorList>
            <person name="Cui Y."/>
        </authorList>
    </citation>
    <scope>NUCLEOTIDE SEQUENCE</scope>
    <source>
        <tissue evidence="17">Adult mites</tissue>
    </source>
</reference>
<gene>
    <name evidence="17" type="ORF">RDWZM_008701</name>
</gene>
<dbReference type="GO" id="GO:0004341">
    <property type="term" value="F:gluconolactonase activity"/>
    <property type="evidence" value="ECO:0007669"/>
    <property type="project" value="UniProtKB-EC"/>
</dbReference>
<evidence type="ECO:0000313" key="17">
    <source>
        <dbReference type="EMBL" id="KAJ6217544.1"/>
    </source>
</evidence>
<comment type="cofactor">
    <cofactor evidence="2">
        <name>Ca(2+)</name>
        <dbReference type="ChEBI" id="CHEBI:29108"/>
    </cofactor>
</comment>
<dbReference type="InterPro" id="IPR013658">
    <property type="entry name" value="SGL"/>
</dbReference>
<feature type="binding site" evidence="15">
    <location>
        <position position="19"/>
    </location>
    <ligand>
        <name>a divalent metal cation</name>
        <dbReference type="ChEBI" id="CHEBI:60240"/>
    </ligand>
</feature>
<evidence type="ECO:0000256" key="8">
    <source>
        <dbReference type="ARBA" id="ARBA00016808"/>
    </source>
</evidence>
<feature type="binding site" evidence="15">
    <location>
        <position position="122"/>
    </location>
    <ligand>
        <name>substrate</name>
    </ligand>
</feature>
<dbReference type="GO" id="GO:0005509">
    <property type="term" value="F:calcium ion binding"/>
    <property type="evidence" value="ECO:0007669"/>
    <property type="project" value="TreeGrafter"/>
</dbReference>
<evidence type="ECO:0000256" key="3">
    <source>
        <dbReference type="ARBA" id="ARBA00001936"/>
    </source>
</evidence>
<feature type="binding site" evidence="15">
    <location>
        <position position="155"/>
    </location>
    <ligand>
        <name>a divalent metal cation</name>
        <dbReference type="ChEBI" id="CHEBI:60240"/>
    </ligand>
</feature>
<dbReference type="InterPro" id="IPR011042">
    <property type="entry name" value="6-blade_b-propeller_TolB-like"/>
</dbReference>
<dbReference type="GO" id="GO:0019853">
    <property type="term" value="P:L-ascorbic acid biosynthetic process"/>
    <property type="evidence" value="ECO:0007669"/>
    <property type="project" value="TreeGrafter"/>
</dbReference>
<keyword evidence="11" id="KW-0378">Hydrolase</keyword>
<evidence type="ECO:0000256" key="7">
    <source>
        <dbReference type="ARBA" id="ARBA00013227"/>
    </source>
</evidence>
<comment type="catalytic activity">
    <reaction evidence="1">
        <text>D-glucono-1,5-lactone + H2O = D-gluconate + H(+)</text>
        <dbReference type="Rhea" id="RHEA:10440"/>
        <dbReference type="ChEBI" id="CHEBI:15377"/>
        <dbReference type="ChEBI" id="CHEBI:15378"/>
        <dbReference type="ChEBI" id="CHEBI:16217"/>
        <dbReference type="ChEBI" id="CHEBI:18391"/>
        <dbReference type="EC" id="3.1.1.17"/>
    </reaction>
</comment>
<keyword evidence="10 15" id="KW-0479">Metal-binding</keyword>
<keyword evidence="15" id="KW-0862">Zinc</keyword>
<keyword evidence="12" id="KW-0106">Calcium</keyword>
<dbReference type="AlphaFoldDB" id="A0A9Q0M1V0"/>
<evidence type="ECO:0000256" key="13">
    <source>
        <dbReference type="ARBA" id="ARBA00032464"/>
    </source>
</evidence>
<dbReference type="Pfam" id="PF08450">
    <property type="entry name" value="SGL"/>
    <property type="match status" value="1"/>
</dbReference>
<feature type="binding site" evidence="15">
    <location>
        <position position="104"/>
    </location>
    <ligand>
        <name>substrate</name>
    </ligand>
</feature>
<evidence type="ECO:0000256" key="11">
    <source>
        <dbReference type="ARBA" id="ARBA00022801"/>
    </source>
</evidence>